<proteinExistence type="predicted"/>
<evidence type="ECO:0000313" key="1">
    <source>
        <dbReference type="EMBL" id="AMW64503.1"/>
    </source>
</evidence>
<keyword evidence="2" id="KW-1185">Reference proteome</keyword>
<organism evidence="1 2">
    <name type="scientific">Pseudomonas phage phiAH14a</name>
    <dbReference type="NCBI Taxonomy" id="1805958"/>
    <lineage>
        <taxon>Viruses</taxon>
        <taxon>Duplodnaviria</taxon>
        <taxon>Heunggongvirae</taxon>
        <taxon>Uroviricota</taxon>
        <taxon>Caudoviricetes</taxon>
        <taxon>Miecznikowavirus</taxon>
        <taxon>Miecznikowavirus AH14a</taxon>
    </lineage>
</organism>
<dbReference type="Proteomes" id="UP000222764">
    <property type="component" value="Segment"/>
</dbReference>
<name>A0A1B0VMD5_9CAUD</name>
<gene>
    <name evidence="1" type="ORF">AH14a_p43</name>
</gene>
<accession>A0A1B0VMD5</accession>
<evidence type="ECO:0000313" key="2">
    <source>
        <dbReference type="Proteomes" id="UP000222764"/>
    </source>
</evidence>
<protein>
    <submittedName>
        <fullName evidence="1">Uncharacterized protein</fullName>
    </submittedName>
</protein>
<sequence>MSNLTQNAINVNGPAITVEQVTPEIARAWLERNTGNRAASMAHVAKLEKAIREGGWKMTGDPIRFSKGGSLLDGQHRLHAILQSGITVTCVVMRGFDESIFDVLDSGKGRQKSDVLFVQLGLPVETCKMLATATTWVIDYEKEQFGFPGKAEKTDVLEFVKRNPLLIAAAEYGQTLPRQSPVPRSIAAMFYFYASQRNQALAERFLERFMVGAVEGVNDNLLYLRNRCFAASVDRRPIHRSQVIGALIRTWNAELRGKPIKHATNVMRVDDTFPTFI</sequence>
<reference evidence="1 2" key="1">
    <citation type="journal article" date="2016" name="PLoS ONE">
        <title>Two Inducible Prophages of an Antarctic Pseudomonas sp. ANT_H14 Use the Same Capsid for Packaging Their Genomes - Characterization of a Novel Phage Helper-Satellite System.</title>
        <authorList>
            <person name="Dziewit L."/>
            <person name="Radlinska M."/>
        </authorList>
    </citation>
    <scope>NUCLEOTIDE SEQUENCE [LARGE SCALE GENOMIC DNA]</scope>
</reference>
<dbReference type="EMBL" id="KU708004">
    <property type="protein sequence ID" value="AMW64503.1"/>
    <property type="molecule type" value="Genomic_DNA"/>
</dbReference>